<evidence type="ECO:0000256" key="2">
    <source>
        <dbReference type="ARBA" id="ARBA00022481"/>
    </source>
</evidence>
<dbReference type="SUPFAM" id="SSF54523">
    <property type="entry name" value="Pili subunits"/>
    <property type="match status" value="1"/>
</dbReference>
<feature type="domain" description="Type II secretion system protein GspG C-terminal" evidence="8">
    <location>
        <begin position="39"/>
        <end position="72"/>
    </location>
</feature>
<dbReference type="KEGG" id="lamb:KBB96_13015"/>
<dbReference type="GO" id="GO:0015627">
    <property type="term" value="C:type II protein secretion system complex"/>
    <property type="evidence" value="ECO:0007669"/>
    <property type="project" value="InterPro"/>
</dbReference>
<feature type="domain" description="Type II secretion system protein GspG C-terminal" evidence="8">
    <location>
        <begin position="106"/>
        <end position="160"/>
    </location>
</feature>
<dbReference type="NCBIfam" id="TIGR02532">
    <property type="entry name" value="IV_pilin_GFxxxE"/>
    <property type="match status" value="1"/>
</dbReference>
<keyword evidence="2" id="KW-0488">Methylation</keyword>
<dbReference type="Proteomes" id="UP000676169">
    <property type="component" value="Chromosome"/>
</dbReference>
<dbReference type="GO" id="GO:0016020">
    <property type="term" value="C:membrane"/>
    <property type="evidence" value="ECO:0007669"/>
    <property type="project" value="UniProtKB-SubCell"/>
</dbReference>
<dbReference type="PANTHER" id="PTHR30093">
    <property type="entry name" value="GENERAL SECRETION PATHWAY PROTEIN G"/>
    <property type="match status" value="1"/>
</dbReference>
<feature type="compositionally biased region" description="Basic and acidic residues" evidence="6">
    <location>
        <begin position="152"/>
        <end position="174"/>
    </location>
</feature>
<evidence type="ECO:0000256" key="5">
    <source>
        <dbReference type="ARBA" id="ARBA00023136"/>
    </source>
</evidence>
<dbReference type="InterPro" id="IPR012902">
    <property type="entry name" value="N_methyl_site"/>
</dbReference>
<sequence length="174" mass="19092">MKNSNPAGRRGFTLVEMLAVVAIIVILAALVVGGMKYATEKTNTNKAKIQVALLSSAIEQYKIDTGSYPASQNPTGENESANLRKLLFLDGKDDTNKVKKIYLTELEETSKQGWITGTGDTAKITDPWGNEYRYRSGKAAANQDFDVWSVGKDGKTKEDEPKAKESIDDIRNSN</sequence>
<proteinExistence type="predicted"/>
<dbReference type="AlphaFoldDB" id="A0A975G6P5"/>
<evidence type="ECO:0000256" key="3">
    <source>
        <dbReference type="ARBA" id="ARBA00022692"/>
    </source>
</evidence>
<dbReference type="Pfam" id="PF08334">
    <property type="entry name" value="T2SSG"/>
    <property type="match status" value="2"/>
</dbReference>
<dbReference type="GO" id="GO:0015628">
    <property type="term" value="P:protein secretion by the type II secretion system"/>
    <property type="evidence" value="ECO:0007669"/>
    <property type="project" value="InterPro"/>
</dbReference>
<keyword evidence="10" id="KW-1185">Reference proteome</keyword>
<protein>
    <submittedName>
        <fullName evidence="9">Type II secretion system protein GspG</fullName>
    </submittedName>
</protein>
<accession>A0A975G6P5</accession>
<evidence type="ECO:0000313" key="9">
    <source>
        <dbReference type="EMBL" id="QUE49790.1"/>
    </source>
</evidence>
<dbReference type="PROSITE" id="PS00409">
    <property type="entry name" value="PROKAR_NTER_METHYL"/>
    <property type="match status" value="1"/>
</dbReference>
<keyword evidence="3 7" id="KW-0812">Transmembrane</keyword>
<evidence type="ECO:0000256" key="1">
    <source>
        <dbReference type="ARBA" id="ARBA00004167"/>
    </source>
</evidence>
<evidence type="ECO:0000256" key="6">
    <source>
        <dbReference type="SAM" id="MobiDB-lite"/>
    </source>
</evidence>
<dbReference type="InterPro" id="IPR013545">
    <property type="entry name" value="T2SS_protein-GspG_C"/>
</dbReference>
<dbReference type="PRINTS" id="PR00813">
    <property type="entry name" value="BCTERIALGSPG"/>
</dbReference>
<dbReference type="Pfam" id="PF07963">
    <property type="entry name" value="N_methyl"/>
    <property type="match status" value="1"/>
</dbReference>
<dbReference type="PANTHER" id="PTHR30093:SF44">
    <property type="entry name" value="TYPE II SECRETION SYSTEM CORE PROTEIN G"/>
    <property type="match status" value="1"/>
</dbReference>
<evidence type="ECO:0000313" key="10">
    <source>
        <dbReference type="Proteomes" id="UP000676169"/>
    </source>
</evidence>
<dbReference type="Gene3D" id="3.30.700.10">
    <property type="entry name" value="Glycoprotein, Type 4 Pilin"/>
    <property type="match status" value="1"/>
</dbReference>
<keyword evidence="5 7" id="KW-0472">Membrane</keyword>
<dbReference type="InterPro" id="IPR045584">
    <property type="entry name" value="Pilin-like"/>
</dbReference>
<dbReference type="InterPro" id="IPR000983">
    <property type="entry name" value="Bac_GSPG_pilin"/>
</dbReference>
<reference evidence="9" key="1">
    <citation type="submission" date="2021-04" db="EMBL/GenBank/DDBJ databases">
        <title>Luteolibacter sp. 32A isolated from the skin of an Anderson's salamander (Ambystoma andersonii).</title>
        <authorList>
            <person name="Spergser J."/>
            <person name="Busse H.-J."/>
        </authorList>
    </citation>
    <scope>NUCLEOTIDE SEQUENCE</scope>
    <source>
        <strain evidence="9">32A</strain>
    </source>
</reference>
<gene>
    <name evidence="9" type="ORF">KBB96_13015</name>
</gene>
<dbReference type="RefSeq" id="WP_211629879.1">
    <property type="nucleotide sequence ID" value="NZ_CP073100.1"/>
</dbReference>
<evidence type="ECO:0000256" key="7">
    <source>
        <dbReference type="SAM" id="Phobius"/>
    </source>
</evidence>
<evidence type="ECO:0000256" key="4">
    <source>
        <dbReference type="ARBA" id="ARBA00022989"/>
    </source>
</evidence>
<comment type="subcellular location">
    <subcellularLocation>
        <location evidence="1">Membrane</location>
        <topology evidence="1">Single-pass membrane protein</topology>
    </subcellularLocation>
</comment>
<name>A0A975G6P5_9BACT</name>
<dbReference type="EMBL" id="CP073100">
    <property type="protein sequence ID" value="QUE49790.1"/>
    <property type="molecule type" value="Genomic_DNA"/>
</dbReference>
<keyword evidence="4 7" id="KW-1133">Transmembrane helix</keyword>
<feature type="transmembrane region" description="Helical" evidence="7">
    <location>
        <begin position="12"/>
        <end position="35"/>
    </location>
</feature>
<feature type="region of interest" description="Disordered" evidence="6">
    <location>
        <begin position="150"/>
        <end position="174"/>
    </location>
</feature>
<organism evidence="9 10">
    <name type="scientific">Luteolibacter ambystomatis</name>
    <dbReference type="NCBI Taxonomy" id="2824561"/>
    <lineage>
        <taxon>Bacteria</taxon>
        <taxon>Pseudomonadati</taxon>
        <taxon>Verrucomicrobiota</taxon>
        <taxon>Verrucomicrobiia</taxon>
        <taxon>Verrucomicrobiales</taxon>
        <taxon>Verrucomicrobiaceae</taxon>
        <taxon>Luteolibacter</taxon>
    </lineage>
</organism>
<evidence type="ECO:0000259" key="8">
    <source>
        <dbReference type="Pfam" id="PF08334"/>
    </source>
</evidence>